<comment type="caution">
    <text evidence="2">The sequence shown here is derived from an EMBL/GenBank/DDBJ whole genome shotgun (WGS) entry which is preliminary data.</text>
</comment>
<protein>
    <submittedName>
        <fullName evidence="2">Uncharacterized protein</fullName>
    </submittedName>
</protein>
<gene>
    <name evidence="2" type="ORF">CCMP2556_LOCUS12035</name>
</gene>
<feature type="non-terminal residue" evidence="2">
    <location>
        <position position="1"/>
    </location>
</feature>
<organism evidence="2 3">
    <name type="scientific">Durusdinium trenchii</name>
    <dbReference type="NCBI Taxonomy" id="1381693"/>
    <lineage>
        <taxon>Eukaryota</taxon>
        <taxon>Sar</taxon>
        <taxon>Alveolata</taxon>
        <taxon>Dinophyceae</taxon>
        <taxon>Suessiales</taxon>
        <taxon>Symbiodiniaceae</taxon>
        <taxon>Durusdinium</taxon>
    </lineage>
</organism>
<proteinExistence type="predicted"/>
<keyword evidence="3" id="KW-1185">Reference proteome</keyword>
<dbReference type="Proteomes" id="UP001642484">
    <property type="component" value="Unassembled WGS sequence"/>
</dbReference>
<reference evidence="2 3" key="1">
    <citation type="submission" date="2024-02" db="EMBL/GenBank/DDBJ databases">
        <authorList>
            <person name="Chen Y."/>
            <person name="Shah S."/>
            <person name="Dougan E. K."/>
            <person name="Thang M."/>
            <person name="Chan C."/>
        </authorList>
    </citation>
    <scope>NUCLEOTIDE SEQUENCE [LARGE SCALE GENOMIC DNA]</scope>
</reference>
<accession>A0ABP0JLY0</accession>
<feature type="region of interest" description="Disordered" evidence="1">
    <location>
        <begin position="53"/>
        <end position="73"/>
    </location>
</feature>
<feature type="non-terminal residue" evidence="2">
    <location>
        <position position="73"/>
    </location>
</feature>
<evidence type="ECO:0000256" key="1">
    <source>
        <dbReference type="SAM" id="MobiDB-lite"/>
    </source>
</evidence>
<name>A0ABP0JLY0_9DINO</name>
<dbReference type="EMBL" id="CAXAMN010005769">
    <property type="protein sequence ID" value="CAK9015275.1"/>
    <property type="molecule type" value="Genomic_DNA"/>
</dbReference>
<sequence>AGVSGLSAGTSITFGDLSRCGDARHGAGLHSGLVSSQRRSFVSRRACLAVGGDLQRTDFPPARSSDQRTQHRS</sequence>
<evidence type="ECO:0000313" key="3">
    <source>
        <dbReference type="Proteomes" id="UP001642484"/>
    </source>
</evidence>
<evidence type="ECO:0000313" key="2">
    <source>
        <dbReference type="EMBL" id="CAK9015275.1"/>
    </source>
</evidence>